<protein>
    <submittedName>
        <fullName evidence="1">Uncharacterized protein</fullName>
    </submittedName>
</protein>
<organism evidence="1 3">
    <name type="scientific">Didymodactylos carnosus</name>
    <dbReference type="NCBI Taxonomy" id="1234261"/>
    <lineage>
        <taxon>Eukaryota</taxon>
        <taxon>Metazoa</taxon>
        <taxon>Spiralia</taxon>
        <taxon>Gnathifera</taxon>
        <taxon>Rotifera</taxon>
        <taxon>Eurotatoria</taxon>
        <taxon>Bdelloidea</taxon>
        <taxon>Philodinida</taxon>
        <taxon>Philodinidae</taxon>
        <taxon>Didymodactylos</taxon>
    </lineage>
</organism>
<comment type="caution">
    <text evidence="1">The sequence shown here is derived from an EMBL/GenBank/DDBJ whole genome shotgun (WGS) entry which is preliminary data.</text>
</comment>
<evidence type="ECO:0000313" key="1">
    <source>
        <dbReference type="EMBL" id="CAF1271771.1"/>
    </source>
</evidence>
<name>A0A815BKB3_9BILA</name>
<proteinExistence type="predicted"/>
<evidence type="ECO:0000313" key="3">
    <source>
        <dbReference type="Proteomes" id="UP000663829"/>
    </source>
</evidence>
<dbReference type="EMBL" id="CAJNOQ010011247">
    <property type="protein sequence ID" value="CAF1271771.1"/>
    <property type="molecule type" value="Genomic_DNA"/>
</dbReference>
<gene>
    <name evidence="1" type="ORF">GPM918_LOCUS27115</name>
    <name evidence="2" type="ORF">SRO942_LOCUS27387</name>
</gene>
<reference evidence="1" key="1">
    <citation type="submission" date="2021-02" db="EMBL/GenBank/DDBJ databases">
        <authorList>
            <person name="Nowell W R."/>
        </authorList>
    </citation>
    <scope>NUCLEOTIDE SEQUENCE</scope>
</reference>
<dbReference type="Proteomes" id="UP000663829">
    <property type="component" value="Unassembled WGS sequence"/>
</dbReference>
<dbReference type="AlphaFoldDB" id="A0A815BKB3"/>
<evidence type="ECO:0000313" key="2">
    <source>
        <dbReference type="EMBL" id="CAF4060322.1"/>
    </source>
</evidence>
<accession>A0A815BKB3</accession>
<keyword evidence="3" id="KW-1185">Reference proteome</keyword>
<sequence>MCEEENFNDIDVENDNDIGKVLAQMWIDYATRLLEKFQILKCHINLNHPLGLELVQELKQIEPYDYGNINHFSKDYIQDRYNAEKEYKYTKLIWGDDEGEDWEYLKDILVPFYEIDHQEQNN</sequence>
<dbReference type="EMBL" id="CAJOBC010023805">
    <property type="protein sequence ID" value="CAF4060322.1"/>
    <property type="molecule type" value="Genomic_DNA"/>
</dbReference>
<dbReference type="Proteomes" id="UP000681722">
    <property type="component" value="Unassembled WGS sequence"/>
</dbReference>